<dbReference type="GO" id="GO:0036064">
    <property type="term" value="C:ciliary basal body"/>
    <property type="evidence" value="ECO:0007669"/>
    <property type="project" value="TreeGrafter"/>
</dbReference>
<proteinExistence type="inferred from homology"/>
<keyword evidence="17" id="KW-1185">Reference proteome</keyword>
<evidence type="ECO:0000256" key="7">
    <source>
        <dbReference type="ARBA" id="ARBA00022490"/>
    </source>
</evidence>
<keyword evidence="11" id="KW-0969">Cilium</keyword>
<evidence type="ECO:0000256" key="1">
    <source>
        <dbReference type="ARBA" id="ARBA00004120"/>
    </source>
</evidence>
<keyword evidence="7" id="KW-0963">Cytoplasm</keyword>
<dbReference type="InterPro" id="IPR022780">
    <property type="entry name" value="Dynein_light_int_chain"/>
</dbReference>
<comment type="subcellular location">
    <subcellularLocation>
        <location evidence="3">Cytoplasm</location>
        <location evidence="3">Cytoskeleton</location>
        <location evidence="3">Cilium axoneme</location>
    </subcellularLocation>
    <subcellularLocation>
        <location evidence="1">Cytoplasm</location>
        <location evidence="1">Cytoskeleton</location>
        <location evidence="1">Cilium basal body</location>
    </subcellularLocation>
    <subcellularLocation>
        <location evidence="2">Cytoplasm</location>
        <location evidence="2">Cytoskeleton</location>
        <location evidence="2">Microtubule organizing center</location>
        <location evidence="2">Centrosome</location>
    </subcellularLocation>
</comment>
<keyword evidence="12" id="KW-0505">Motor protein</keyword>
<dbReference type="GO" id="GO:0005874">
    <property type="term" value="C:microtubule"/>
    <property type="evidence" value="ECO:0007669"/>
    <property type="project" value="UniProtKB-KW"/>
</dbReference>
<protein>
    <recommendedName>
        <fullName evidence="5">Cytoplasmic dynein 2 light intermediate chain 1</fullName>
    </recommendedName>
</protein>
<evidence type="ECO:0000256" key="6">
    <source>
        <dbReference type="ARBA" id="ARBA00022473"/>
    </source>
</evidence>
<dbReference type="EMBL" id="CAJGYM010000013">
    <property type="protein sequence ID" value="CAD6189939.1"/>
    <property type="molecule type" value="Genomic_DNA"/>
</dbReference>
<evidence type="ECO:0000256" key="2">
    <source>
        <dbReference type="ARBA" id="ARBA00004300"/>
    </source>
</evidence>
<dbReference type="GO" id="GO:0005813">
    <property type="term" value="C:centrosome"/>
    <property type="evidence" value="ECO:0007669"/>
    <property type="project" value="UniProtKB-SubCell"/>
</dbReference>
<evidence type="ECO:0000256" key="4">
    <source>
        <dbReference type="ARBA" id="ARBA00006831"/>
    </source>
</evidence>
<evidence type="ECO:0000256" key="8">
    <source>
        <dbReference type="ARBA" id="ARBA00022701"/>
    </source>
</evidence>
<dbReference type="InterPro" id="IPR040045">
    <property type="entry name" value="DYNC2LI1"/>
</dbReference>
<keyword evidence="14" id="KW-0966">Cell projection</keyword>
<evidence type="ECO:0000256" key="14">
    <source>
        <dbReference type="ARBA" id="ARBA00023273"/>
    </source>
</evidence>
<evidence type="ECO:0000256" key="10">
    <source>
        <dbReference type="ARBA" id="ARBA00023017"/>
    </source>
</evidence>
<dbReference type="SUPFAM" id="SSF52540">
    <property type="entry name" value="P-loop containing nucleoside triphosphate hydrolases"/>
    <property type="match status" value="1"/>
</dbReference>
<sequence length="361" mass="41342">MNIWDLAKEKLVENKEKAAQLEQKLDDEAAADSFLSDVKRRHTSHIVICGNKKSGKSSLQMNFVERKEELKEAVGLEFSYARRTRGNVKDVANLWELGGGHELSSLLALPFKPENLDVSSIFLVLDLTKLEELWTVAENLLESARRTIIAAQKGQVELQKKLELKTLNRVEKYEEDQRLCSPLPIPLTIVGSKYDEFQNFEPEKRRHVCQFLRFLAHYHGANLMMYSSKMEQFGRIVKNMMSHFAFGTVCPQGYMIDHNRPIFVKCGMDSFEAIGAPPASETSFMRASNPFELWKDSFLALFPQKETKQELSNDPMTDPLFKEAHIDNLVDIKRKVGIPRIAQKRPEHVRIALPMSESSIE</sequence>
<comment type="similarity">
    <text evidence="4">Belongs to the dynein light intermediate chain family.</text>
</comment>
<keyword evidence="8" id="KW-0493">Microtubule</keyword>
<dbReference type="GO" id="GO:0005868">
    <property type="term" value="C:cytoplasmic dynein complex"/>
    <property type="evidence" value="ECO:0007669"/>
    <property type="project" value="InterPro"/>
</dbReference>
<feature type="coiled-coil region" evidence="15">
    <location>
        <begin position="4"/>
        <end position="31"/>
    </location>
</feature>
<evidence type="ECO:0000256" key="5">
    <source>
        <dbReference type="ARBA" id="ARBA00018863"/>
    </source>
</evidence>
<dbReference type="Gene3D" id="3.40.50.300">
    <property type="entry name" value="P-loop containing nucleotide triphosphate hydrolases"/>
    <property type="match status" value="1"/>
</dbReference>
<evidence type="ECO:0000256" key="9">
    <source>
        <dbReference type="ARBA" id="ARBA00022794"/>
    </source>
</evidence>
<dbReference type="GO" id="GO:0005930">
    <property type="term" value="C:axoneme"/>
    <property type="evidence" value="ECO:0007669"/>
    <property type="project" value="UniProtKB-SubCell"/>
</dbReference>
<dbReference type="Pfam" id="PF05783">
    <property type="entry name" value="DLIC"/>
    <property type="match status" value="1"/>
</dbReference>
<dbReference type="GO" id="GO:0045504">
    <property type="term" value="F:dynein heavy chain binding"/>
    <property type="evidence" value="ECO:0007669"/>
    <property type="project" value="TreeGrafter"/>
</dbReference>
<gene>
    <name evidence="16" type="ORF">CAUJ_LOCUS5858</name>
</gene>
<evidence type="ECO:0000256" key="11">
    <source>
        <dbReference type="ARBA" id="ARBA00023069"/>
    </source>
</evidence>
<dbReference type="InterPro" id="IPR027417">
    <property type="entry name" value="P-loop_NTPase"/>
</dbReference>
<dbReference type="GO" id="GO:0035735">
    <property type="term" value="P:intraciliary transport involved in cilium assembly"/>
    <property type="evidence" value="ECO:0007669"/>
    <property type="project" value="InterPro"/>
</dbReference>
<reference evidence="16" key="1">
    <citation type="submission" date="2020-10" db="EMBL/GenBank/DDBJ databases">
        <authorList>
            <person name="Kikuchi T."/>
        </authorList>
    </citation>
    <scope>NUCLEOTIDE SEQUENCE</scope>
    <source>
        <strain evidence="16">NKZ352</strain>
    </source>
</reference>
<dbReference type="Proteomes" id="UP000835052">
    <property type="component" value="Unassembled WGS sequence"/>
</dbReference>
<accession>A0A8S1H2E7</accession>
<dbReference type="OrthoDB" id="10263060at2759"/>
<evidence type="ECO:0000256" key="12">
    <source>
        <dbReference type="ARBA" id="ARBA00023175"/>
    </source>
</evidence>
<evidence type="ECO:0000313" key="16">
    <source>
        <dbReference type="EMBL" id="CAD6189939.1"/>
    </source>
</evidence>
<evidence type="ECO:0000313" key="17">
    <source>
        <dbReference type="Proteomes" id="UP000835052"/>
    </source>
</evidence>
<dbReference type="PANTHER" id="PTHR13236">
    <property type="entry name" value="DYNEIN 2 LIGHT INTERMEDIATE CHAIN, ISOFORM 2"/>
    <property type="match status" value="1"/>
</dbReference>
<dbReference type="GO" id="GO:0035721">
    <property type="term" value="P:intraciliary retrograde transport"/>
    <property type="evidence" value="ECO:0007669"/>
    <property type="project" value="InterPro"/>
</dbReference>
<comment type="caution">
    <text evidence="16">The sequence shown here is derived from an EMBL/GenBank/DDBJ whole genome shotgun (WGS) entry which is preliminary data.</text>
</comment>
<evidence type="ECO:0000256" key="3">
    <source>
        <dbReference type="ARBA" id="ARBA00004430"/>
    </source>
</evidence>
<evidence type="ECO:0000256" key="13">
    <source>
        <dbReference type="ARBA" id="ARBA00023212"/>
    </source>
</evidence>
<keyword evidence="9" id="KW-0970">Cilium biogenesis/degradation</keyword>
<dbReference type="PANTHER" id="PTHR13236:SF0">
    <property type="entry name" value="CYTOPLASMIC DYNEIN 2 LIGHT INTERMEDIATE CHAIN 1"/>
    <property type="match status" value="1"/>
</dbReference>
<organism evidence="16 17">
    <name type="scientific">Caenorhabditis auriculariae</name>
    <dbReference type="NCBI Taxonomy" id="2777116"/>
    <lineage>
        <taxon>Eukaryota</taxon>
        <taxon>Metazoa</taxon>
        <taxon>Ecdysozoa</taxon>
        <taxon>Nematoda</taxon>
        <taxon>Chromadorea</taxon>
        <taxon>Rhabditida</taxon>
        <taxon>Rhabditina</taxon>
        <taxon>Rhabditomorpha</taxon>
        <taxon>Rhabditoidea</taxon>
        <taxon>Rhabditidae</taxon>
        <taxon>Peloderinae</taxon>
        <taxon>Caenorhabditis</taxon>
    </lineage>
</organism>
<keyword evidence="15" id="KW-0175">Coiled coil</keyword>
<evidence type="ECO:0000256" key="15">
    <source>
        <dbReference type="SAM" id="Coils"/>
    </source>
</evidence>
<keyword evidence="10" id="KW-0243">Dynein</keyword>
<keyword evidence="13" id="KW-0206">Cytoskeleton</keyword>
<keyword evidence="6" id="KW-0217">Developmental protein</keyword>
<dbReference type="AlphaFoldDB" id="A0A8S1H2E7"/>
<name>A0A8S1H2E7_9PELO</name>